<comment type="caution">
    <text evidence="2">The sequence shown here is derived from an EMBL/GenBank/DDBJ whole genome shotgun (WGS) entry which is preliminary data.</text>
</comment>
<dbReference type="EMBL" id="CAJVQB010000948">
    <property type="protein sequence ID" value="CAG8514513.1"/>
    <property type="molecule type" value="Genomic_DNA"/>
</dbReference>
<proteinExistence type="predicted"/>
<organism evidence="2 3">
    <name type="scientific">Gigaspora margarita</name>
    <dbReference type="NCBI Taxonomy" id="4874"/>
    <lineage>
        <taxon>Eukaryota</taxon>
        <taxon>Fungi</taxon>
        <taxon>Fungi incertae sedis</taxon>
        <taxon>Mucoromycota</taxon>
        <taxon>Glomeromycotina</taxon>
        <taxon>Glomeromycetes</taxon>
        <taxon>Diversisporales</taxon>
        <taxon>Gigasporaceae</taxon>
        <taxon>Gigaspora</taxon>
    </lineage>
</organism>
<accession>A0ABM8W3D6</accession>
<name>A0ABM8W3D6_GIGMA</name>
<sequence length="119" mass="13696">MYQNKGFINMNKSTDDKTFIESDGDGKVFLQANTTLYNKTNDAAEGYRRLALKGNNLVEMCSIWMDRITLPEALPIQRHMPLKRLNDTKSKDQSQRKSAMDFPSNNNWTAREELSCSQN</sequence>
<feature type="compositionally biased region" description="Basic and acidic residues" evidence="1">
    <location>
        <begin position="110"/>
        <end position="119"/>
    </location>
</feature>
<evidence type="ECO:0000313" key="2">
    <source>
        <dbReference type="EMBL" id="CAG8514513.1"/>
    </source>
</evidence>
<evidence type="ECO:0000313" key="3">
    <source>
        <dbReference type="Proteomes" id="UP000789901"/>
    </source>
</evidence>
<evidence type="ECO:0000256" key="1">
    <source>
        <dbReference type="SAM" id="MobiDB-lite"/>
    </source>
</evidence>
<feature type="region of interest" description="Disordered" evidence="1">
    <location>
        <begin position="79"/>
        <end position="119"/>
    </location>
</feature>
<gene>
    <name evidence="2" type="ORF">GMARGA_LOCUS2850</name>
</gene>
<reference evidence="2 3" key="1">
    <citation type="submission" date="2021-06" db="EMBL/GenBank/DDBJ databases">
        <authorList>
            <person name="Kallberg Y."/>
            <person name="Tangrot J."/>
            <person name="Rosling A."/>
        </authorList>
    </citation>
    <scope>NUCLEOTIDE SEQUENCE [LARGE SCALE GENOMIC DNA]</scope>
    <source>
        <strain evidence="2 3">120-4 pot B 10/14</strain>
    </source>
</reference>
<dbReference type="Proteomes" id="UP000789901">
    <property type="component" value="Unassembled WGS sequence"/>
</dbReference>
<protein>
    <submittedName>
        <fullName evidence="2">27615_t:CDS:1</fullName>
    </submittedName>
</protein>
<feature type="compositionally biased region" description="Basic and acidic residues" evidence="1">
    <location>
        <begin position="84"/>
        <end position="99"/>
    </location>
</feature>
<keyword evidence="3" id="KW-1185">Reference proteome</keyword>